<evidence type="ECO:0000256" key="12">
    <source>
        <dbReference type="ARBA" id="ARBA00022833"/>
    </source>
</evidence>
<dbReference type="SUPFAM" id="SSF56112">
    <property type="entry name" value="Protein kinase-like (PK-like)"/>
    <property type="match status" value="1"/>
</dbReference>
<evidence type="ECO:0000313" key="25">
    <source>
        <dbReference type="Proteomes" id="UP000694565"/>
    </source>
</evidence>
<dbReference type="PROSITE" id="PS50011">
    <property type="entry name" value="PROTEIN_KINASE_DOM"/>
    <property type="match status" value="1"/>
</dbReference>
<evidence type="ECO:0000256" key="3">
    <source>
        <dbReference type="ARBA" id="ARBA00005843"/>
    </source>
</evidence>
<evidence type="ECO:0000256" key="20">
    <source>
        <dbReference type="PROSITE-ProRule" id="PRU10141"/>
    </source>
</evidence>
<evidence type="ECO:0000256" key="5">
    <source>
        <dbReference type="ARBA" id="ARBA00022490"/>
    </source>
</evidence>
<dbReference type="Gene3D" id="2.10.110.10">
    <property type="entry name" value="Cysteine Rich Protein"/>
    <property type="match status" value="2"/>
</dbReference>
<evidence type="ECO:0000256" key="9">
    <source>
        <dbReference type="ARBA" id="ARBA00022737"/>
    </source>
</evidence>
<dbReference type="InterPro" id="IPR001781">
    <property type="entry name" value="Znf_LIM"/>
</dbReference>
<evidence type="ECO:0000256" key="21">
    <source>
        <dbReference type="SAM" id="MobiDB-lite"/>
    </source>
</evidence>
<dbReference type="GO" id="GO:0005634">
    <property type="term" value="C:nucleus"/>
    <property type="evidence" value="ECO:0007669"/>
    <property type="project" value="UniProtKB-SubCell"/>
</dbReference>
<evidence type="ECO:0000256" key="16">
    <source>
        <dbReference type="ARBA" id="ARBA00023242"/>
    </source>
</evidence>
<evidence type="ECO:0000256" key="18">
    <source>
        <dbReference type="ARBA" id="ARBA00048977"/>
    </source>
</evidence>
<dbReference type="AlphaFoldDB" id="A0A8C2ZGY8"/>
<dbReference type="GO" id="GO:0005524">
    <property type="term" value="F:ATP binding"/>
    <property type="evidence" value="ECO:0007669"/>
    <property type="project" value="UniProtKB-UniRule"/>
</dbReference>
<dbReference type="SMART" id="SM00132">
    <property type="entry name" value="LIM"/>
    <property type="match status" value="1"/>
</dbReference>
<dbReference type="GeneTree" id="ENSGT00940000156345"/>
<dbReference type="InterPro" id="IPR050940">
    <property type="entry name" value="Actin_reg-Ser/Thr_kinase"/>
</dbReference>
<evidence type="ECO:0000256" key="17">
    <source>
        <dbReference type="ARBA" id="ARBA00048659"/>
    </source>
</evidence>
<dbReference type="GO" id="GO:0046872">
    <property type="term" value="F:metal ion binding"/>
    <property type="evidence" value="ECO:0007669"/>
    <property type="project" value="UniProtKB-KW"/>
</dbReference>
<keyword evidence="7" id="KW-0808">Transferase</keyword>
<dbReference type="PANTHER" id="PTHR46485">
    <property type="entry name" value="LIM DOMAIN KINASE 1"/>
    <property type="match status" value="1"/>
</dbReference>
<evidence type="ECO:0000256" key="19">
    <source>
        <dbReference type="PROSITE-ProRule" id="PRU00125"/>
    </source>
</evidence>
<keyword evidence="6" id="KW-0723">Serine/threonine-protein kinase</keyword>
<reference evidence="24" key="2">
    <citation type="submission" date="2025-09" db="UniProtKB">
        <authorList>
            <consortium name="Ensembl"/>
        </authorList>
    </citation>
    <scope>IDENTIFICATION</scope>
</reference>
<comment type="catalytic activity">
    <reaction evidence="18">
        <text>L-seryl-[protein] + ATP = O-phospho-L-seryl-[protein] + ADP + H(+)</text>
        <dbReference type="Rhea" id="RHEA:17989"/>
        <dbReference type="Rhea" id="RHEA-COMP:9863"/>
        <dbReference type="Rhea" id="RHEA-COMP:11604"/>
        <dbReference type="ChEBI" id="CHEBI:15378"/>
        <dbReference type="ChEBI" id="CHEBI:29999"/>
        <dbReference type="ChEBI" id="CHEBI:30616"/>
        <dbReference type="ChEBI" id="CHEBI:83421"/>
        <dbReference type="ChEBI" id="CHEBI:456216"/>
        <dbReference type="EC" id="2.7.11.1"/>
    </reaction>
    <physiologicalReaction direction="left-to-right" evidence="18">
        <dbReference type="Rhea" id="RHEA:17990"/>
    </physiologicalReaction>
</comment>
<keyword evidence="8 19" id="KW-0479">Metal-binding</keyword>
<dbReference type="GO" id="GO:0004674">
    <property type="term" value="F:protein serine/threonine kinase activity"/>
    <property type="evidence" value="ECO:0007669"/>
    <property type="project" value="UniProtKB-KW"/>
</dbReference>
<evidence type="ECO:0000259" key="22">
    <source>
        <dbReference type="PROSITE" id="PS50011"/>
    </source>
</evidence>
<evidence type="ECO:0000256" key="6">
    <source>
        <dbReference type="ARBA" id="ARBA00022527"/>
    </source>
</evidence>
<dbReference type="PROSITE" id="PS50023">
    <property type="entry name" value="LIM_DOMAIN_2"/>
    <property type="match status" value="1"/>
</dbReference>
<dbReference type="PROSITE" id="PS00478">
    <property type="entry name" value="LIM_DOMAIN_1"/>
    <property type="match status" value="1"/>
</dbReference>
<feature type="binding site" evidence="20">
    <location>
        <position position="288"/>
    </location>
    <ligand>
        <name>ATP</name>
        <dbReference type="ChEBI" id="CHEBI:30616"/>
    </ligand>
</feature>
<reference evidence="24" key="1">
    <citation type="submission" date="2025-08" db="UniProtKB">
        <authorList>
            <consortium name="Ensembl"/>
        </authorList>
    </citation>
    <scope>IDENTIFICATION</scope>
</reference>
<evidence type="ECO:0000313" key="24">
    <source>
        <dbReference type="Ensembl" id="ENSCLMP00005026995.1"/>
    </source>
</evidence>
<dbReference type="Ensembl" id="ENSCLMT00005028168.1">
    <property type="protein sequence ID" value="ENSCLMP00005026995.1"/>
    <property type="gene ID" value="ENSCLMG00005013158.1"/>
</dbReference>
<dbReference type="Pfam" id="PF00069">
    <property type="entry name" value="Pkinase"/>
    <property type="match status" value="1"/>
</dbReference>
<feature type="domain" description="LIM zinc-binding" evidence="23">
    <location>
        <begin position="78"/>
        <end position="141"/>
    </location>
</feature>
<comment type="subcellular location">
    <subcellularLocation>
        <location evidence="2">Cytoplasm</location>
        <location evidence="2">Cytoskeleton</location>
    </subcellularLocation>
    <subcellularLocation>
        <location evidence="1">Nucleus</location>
    </subcellularLocation>
</comment>
<keyword evidence="15" id="KW-0206">Cytoskeleton</keyword>
<dbReference type="GO" id="GO:0005737">
    <property type="term" value="C:cytoplasm"/>
    <property type="evidence" value="ECO:0007669"/>
    <property type="project" value="TreeGrafter"/>
</dbReference>
<evidence type="ECO:0000256" key="7">
    <source>
        <dbReference type="ARBA" id="ARBA00022679"/>
    </source>
</evidence>
<organism evidence="24 25">
    <name type="scientific">Cyclopterus lumpus</name>
    <name type="common">Lumpsucker</name>
    <dbReference type="NCBI Taxonomy" id="8103"/>
    <lineage>
        <taxon>Eukaryota</taxon>
        <taxon>Metazoa</taxon>
        <taxon>Chordata</taxon>
        <taxon>Craniata</taxon>
        <taxon>Vertebrata</taxon>
        <taxon>Euteleostomi</taxon>
        <taxon>Actinopterygii</taxon>
        <taxon>Neopterygii</taxon>
        <taxon>Teleostei</taxon>
        <taxon>Neoteleostei</taxon>
        <taxon>Acanthomorphata</taxon>
        <taxon>Eupercaria</taxon>
        <taxon>Perciformes</taxon>
        <taxon>Cottioidei</taxon>
        <taxon>Cottales</taxon>
        <taxon>Cyclopteridae</taxon>
        <taxon>Cyclopterus</taxon>
    </lineage>
</organism>
<keyword evidence="10 20" id="KW-0547">Nucleotide-binding</keyword>
<feature type="domain" description="Protein kinase" evidence="22">
    <location>
        <begin position="259"/>
        <end position="497"/>
    </location>
</feature>
<keyword evidence="12 19" id="KW-0862">Zinc</keyword>
<dbReference type="Gene3D" id="1.10.510.10">
    <property type="entry name" value="Transferase(Phosphotransferase) domain 1"/>
    <property type="match status" value="1"/>
</dbReference>
<accession>A0A8C2ZGY8</accession>
<dbReference type="EC" id="2.7.11.1" evidence="4"/>
<dbReference type="FunFam" id="3.30.200.20:FF:000038">
    <property type="entry name" value="LIM domain kinase 2"/>
    <property type="match status" value="1"/>
</dbReference>
<keyword evidence="16" id="KW-0539">Nucleus</keyword>
<dbReference type="Gene3D" id="3.30.200.20">
    <property type="entry name" value="Phosphorylase Kinase, domain 1"/>
    <property type="match status" value="1"/>
</dbReference>
<dbReference type="InterPro" id="IPR036034">
    <property type="entry name" value="PDZ_sf"/>
</dbReference>
<dbReference type="InterPro" id="IPR017441">
    <property type="entry name" value="Protein_kinase_ATP_BS"/>
</dbReference>
<evidence type="ECO:0000256" key="14">
    <source>
        <dbReference type="ARBA" id="ARBA00023038"/>
    </source>
</evidence>
<evidence type="ECO:0000256" key="8">
    <source>
        <dbReference type="ARBA" id="ARBA00022723"/>
    </source>
</evidence>
<dbReference type="InterPro" id="IPR000719">
    <property type="entry name" value="Prot_kinase_dom"/>
</dbReference>
<comment type="similarity">
    <text evidence="3">Belongs to the protein kinase superfamily. TKL Ser/Thr protein kinase family.</text>
</comment>
<name>A0A8C2ZGY8_CYCLU</name>
<evidence type="ECO:0000256" key="13">
    <source>
        <dbReference type="ARBA" id="ARBA00022840"/>
    </source>
</evidence>
<dbReference type="Proteomes" id="UP000694565">
    <property type="component" value="Unplaced"/>
</dbReference>
<dbReference type="PROSITE" id="PS00107">
    <property type="entry name" value="PROTEIN_KINASE_ATP"/>
    <property type="match status" value="1"/>
</dbReference>
<evidence type="ECO:0000256" key="1">
    <source>
        <dbReference type="ARBA" id="ARBA00004123"/>
    </source>
</evidence>
<evidence type="ECO:0000256" key="4">
    <source>
        <dbReference type="ARBA" id="ARBA00012513"/>
    </source>
</evidence>
<protein>
    <recommendedName>
        <fullName evidence="4">non-specific serine/threonine protein kinase</fullName>
        <ecNumber evidence="4">2.7.11.1</ecNumber>
    </recommendedName>
</protein>
<evidence type="ECO:0000256" key="2">
    <source>
        <dbReference type="ARBA" id="ARBA00004245"/>
    </source>
</evidence>
<dbReference type="GO" id="GO:0051496">
    <property type="term" value="P:positive regulation of stress fiber assembly"/>
    <property type="evidence" value="ECO:0007669"/>
    <property type="project" value="TreeGrafter"/>
</dbReference>
<evidence type="ECO:0000256" key="10">
    <source>
        <dbReference type="ARBA" id="ARBA00022741"/>
    </source>
</evidence>
<dbReference type="InterPro" id="IPR011009">
    <property type="entry name" value="Kinase-like_dom_sf"/>
</dbReference>
<sequence length="541" mass="61837">MCPITDEAHVTLLLHTSEVLSSYIRSKSQFSLVSTSLSLPCFTLVSRCCECGCILSHWYYEREGQLYCKKHYWTRYGEHCHGCKETITTGLIMVAGEQKYHPECFACVSCEMFIGDGDTYTLVERTKLYCARWSQQHRHVVSYPTFPAHISSLSFSLRLDTAALSPDLLSSVHNGDRVLEVNGIPVHNISPDKVGLKLPTDSTEPFFLFFLRRSCSIDKCPRSAGALSLLSQRRDMVRSESLRVDAGERTHRIFRPSDLIHGEVLGKGFFGQAVKVTHQETGEVMVMKELIRFDEETQKTFLKEVKVMRCMEHPNVLKFIGLFYKDKQINFVSEYIQGGTLRETIIKMAYLHSMNVIHRDLNSHNCLVRENQSVVVADFWTSQAGKKERNQTGTPSMEQPAKGTLSELRRPDRRKRYTVVGSPYLDGKSYDERVDVFSFGIMICEIIGRVNADPDYPGFLQQYQPPQCPSAFLPLAVLCCDMDADKRPSFSKLEEWLDNLLMHLDIGLPLLSELEQHRRAFWLSHSHQNHSLNQDKNPGFP</sequence>
<dbReference type="Pfam" id="PF00412">
    <property type="entry name" value="LIM"/>
    <property type="match status" value="1"/>
</dbReference>
<dbReference type="GO" id="GO:0043005">
    <property type="term" value="C:neuron projection"/>
    <property type="evidence" value="ECO:0007669"/>
    <property type="project" value="TreeGrafter"/>
</dbReference>
<keyword evidence="11" id="KW-0418">Kinase</keyword>
<dbReference type="GO" id="GO:0030036">
    <property type="term" value="P:actin cytoskeleton organization"/>
    <property type="evidence" value="ECO:0007669"/>
    <property type="project" value="TreeGrafter"/>
</dbReference>
<keyword evidence="25" id="KW-1185">Reference proteome</keyword>
<dbReference type="GO" id="GO:0005856">
    <property type="term" value="C:cytoskeleton"/>
    <property type="evidence" value="ECO:0007669"/>
    <property type="project" value="UniProtKB-SubCell"/>
</dbReference>
<proteinExistence type="inferred from homology"/>
<dbReference type="Gene3D" id="2.30.42.10">
    <property type="match status" value="1"/>
</dbReference>
<evidence type="ECO:0000256" key="11">
    <source>
        <dbReference type="ARBA" id="ARBA00022777"/>
    </source>
</evidence>
<keyword evidence="13 20" id="KW-0067">ATP-binding</keyword>
<feature type="region of interest" description="Disordered" evidence="21">
    <location>
        <begin position="385"/>
        <end position="408"/>
    </location>
</feature>
<keyword evidence="9" id="KW-0677">Repeat</keyword>
<evidence type="ECO:0000256" key="15">
    <source>
        <dbReference type="ARBA" id="ARBA00023212"/>
    </source>
</evidence>
<comment type="catalytic activity">
    <reaction evidence="17">
        <text>L-threonyl-[protein] + ATP = O-phospho-L-threonyl-[protein] + ADP + H(+)</text>
        <dbReference type="Rhea" id="RHEA:46608"/>
        <dbReference type="Rhea" id="RHEA-COMP:11060"/>
        <dbReference type="Rhea" id="RHEA-COMP:11605"/>
        <dbReference type="ChEBI" id="CHEBI:15378"/>
        <dbReference type="ChEBI" id="CHEBI:30013"/>
        <dbReference type="ChEBI" id="CHEBI:30616"/>
        <dbReference type="ChEBI" id="CHEBI:61977"/>
        <dbReference type="ChEBI" id="CHEBI:456216"/>
        <dbReference type="EC" id="2.7.11.1"/>
    </reaction>
    <physiologicalReaction direction="left-to-right" evidence="17">
        <dbReference type="Rhea" id="RHEA:46609"/>
    </physiologicalReaction>
</comment>
<evidence type="ECO:0000259" key="23">
    <source>
        <dbReference type="PROSITE" id="PS50023"/>
    </source>
</evidence>
<dbReference type="SUPFAM" id="SSF57716">
    <property type="entry name" value="Glucocorticoid receptor-like (DNA-binding domain)"/>
    <property type="match status" value="2"/>
</dbReference>
<keyword evidence="5" id="KW-0963">Cytoplasm</keyword>
<dbReference type="PANTHER" id="PTHR46485:SF7">
    <property type="entry name" value="LIM DOMAIN KINASE 1"/>
    <property type="match status" value="1"/>
</dbReference>
<keyword evidence="14 19" id="KW-0440">LIM domain</keyword>